<protein>
    <recommendedName>
        <fullName evidence="3">Carboxypeptidase regulatory-like domain-containing protein</fullName>
    </recommendedName>
</protein>
<dbReference type="Proteomes" id="UP000010798">
    <property type="component" value="Chromosome"/>
</dbReference>
<dbReference type="EMBL" id="CP003364">
    <property type="protein sequence ID" value="AGA27397.1"/>
    <property type="molecule type" value="Genomic_DNA"/>
</dbReference>
<organism evidence="1 2">
    <name type="scientific">Singulisphaera acidiphila (strain ATCC BAA-1392 / DSM 18658 / VKM B-2454 / MOB10)</name>
    <dbReference type="NCBI Taxonomy" id="886293"/>
    <lineage>
        <taxon>Bacteria</taxon>
        <taxon>Pseudomonadati</taxon>
        <taxon>Planctomycetota</taxon>
        <taxon>Planctomycetia</taxon>
        <taxon>Isosphaerales</taxon>
        <taxon>Isosphaeraceae</taxon>
        <taxon>Singulisphaera</taxon>
    </lineage>
</organism>
<gene>
    <name evidence="1" type="ordered locus">Sinac_3117</name>
</gene>
<dbReference type="STRING" id="886293.Sinac_3117"/>
<keyword evidence="2" id="KW-1185">Reference proteome</keyword>
<dbReference type="HOGENOM" id="CLU_1709700_0_0_0"/>
<reference evidence="1 2" key="1">
    <citation type="submission" date="2012-02" db="EMBL/GenBank/DDBJ databases">
        <title>Complete sequence of chromosome of Singulisphaera acidiphila DSM 18658.</title>
        <authorList>
            <consortium name="US DOE Joint Genome Institute (JGI-PGF)"/>
            <person name="Lucas S."/>
            <person name="Copeland A."/>
            <person name="Lapidus A."/>
            <person name="Glavina del Rio T."/>
            <person name="Dalin E."/>
            <person name="Tice H."/>
            <person name="Bruce D."/>
            <person name="Goodwin L."/>
            <person name="Pitluck S."/>
            <person name="Peters L."/>
            <person name="Ovchinnikova G."/>
            <person name="Chertkov O."/>
            <person name="Kyrpides N."/>
            <person name="Mavromatis K."/>
            <person name="Ivanova N."/>
            <person name="Brettin T."/>
            <person name="Detter J.C."/>
            <person name="Han C."/>
            <person name="Larimer F."/>
            <person name="Land M."/>
            <person name="Hauser L."/>
            <person name="Markowitz V."/>
            <person name="Cheng J.-F."/>
            <person name="Hugenholtz P."/>
            <person name="Woyke T."/>
            <person name="Wu D."/>
            <person name="Tindall B."/>
            <person name="Pomrenke H."/>
            <person name="Brambilla E."/>
            <person name="Klenk H.-P."/>
            <person name="Eisen J.A."/>
        </authorList>
    </citation>
    <scope>NUCLEOTIDE SEQUENCE [LARGE SCALE GENOMIC DNA]</scope>
    <source>
        <strain evidence="2">ATCC BAA-1392 / DSM 18658 / VKM B-2454 / MOB10</strain>
    </source>
</reference>
<name>L0DDT7_SINAD</name>
<evidence type="ECO:0008006" key="3">
    <source>
        <dbReference type="Google" id="ProtNLM"/>
    </source>
</evidence>
<dbReference type="RefSeq" id="WP_015246545.1">
    <property type="nucleotide sequence ID" value="NC_019892.1"/>
</dbReference>
<accession>L0DDT7</accession>
<evidence type="ECO:0000313" key="2">
    <source>
        <dbReference type="Proteomes" id="UP000010798"/>
    </source>
</evidence>
<dbReference type="eggNOG" id="ENOG5033B12">
    <property type="taxonomic scope" value="Bacteria"/>
</dbReference>
<dbReference type="OrthoDB" id="278095at2"/>
<dbReference type="KEGG" id="saci:Sinac_3117"/>
<proteinExistence type="predicted"/>
<dbReference type="AlphaFoldDB" id="L0DDT7"/>
<sequence length="149" mass="16346">MLRPIAFLVLVSGCGDGVDDGLEKYPVRGQVLVNDRPAELMAVTFHNTDPAAPGNAARPVAVTDPDGKFSLSTNADKDGAIPGEYIVTFFWASENGPSAYDRLGGRFNNPAKSEFRLRVEKKENHLEPLNLEIEAKNLKPPRRQSSLRQ</sequence>
<evidence type="ECO:0000313" key="1">
    <source>
        <dbReference type="EMBL" id="AGA27397.1"/>
    </source>
</evidence>